<sequence length="435" mass="49707">MAASSNNMPPAPTSSRRRRQNSMQKKQSIFVAVILFMCLFGILMNRPSRLSSRRNLSLADVQKARYLHDSHSTLLPWAQFNLKGVHETPDDNEVALFWHIPKSGGTTAKRLYECMGQTLANRMGGMARFGHHEDTEIEIFQPFKAHPNMKMVNVDVTNTKGIMRAKEMGLIASGKVDMIFTSEINTAADHLFDRKNKGRIFAFFRHPVDRVVSKFYYLQTATWENTYRPEWKDLSVTEWATEHNSDENFMVKKILGKKLNDKVGLGDLIVAKEIVKNRFFVGLMNDMAESIRRFNIVLGVDTETNEKNKQCMRDFFGDPEDEEASTSDTVEEQKDGKEAKKGATDNKNSNAHPKVLEGSPEYELLAERNSLDVILYNYILLLNDQQKHIVDGYAEDAPVSVKNERKLTRSDEKAVAEEAEDDKNPKRERALRQSH</sequence>
<proteinExistence type="predicted"/>
<feature type="transmembrane region" description="Helical" evidence="2">
    <location>
        <begin position="27"/>
        <end position="44"/>
    </location>
</feature>
<feature type="region of interest" description="Disordered" evidence="1">
    <location>
        <begin position="313"/>
        <end position="355"/>
    </location>
</feature>
<organism evidence="3 4">
    <name type="scientific">Thalassiosira pseudonana</name>
    <name type="common">Marine diatom</name>
    <name type="synonym">Cyclotella nana</name>
    <dbReference type="NCBI Taxonomy" id="35128"/>
    <lineage>
        <taxon>Eukaryota</taxon>
        <taxon>Sar</taxon>
        <taxon>Stramenopiles</taxon>
        <taxon>Ochrophyta</taxon>
        <taxon>Bacillariophyta</taxon>
        <taxon>Coscinodiscophyceae</taxon>
        <taxon>Thalassiosirophycidae</taxon>
        <taxon>Thalassiosirales</taxon>
        <taxon>Thalassiosiraceae</taxon>
        <taxon>Thalassiosira</taxon>
    </lineage>
</organism>
<dbReference type="EMBL" id="CM000643">
    <property type="protein sequence ID" value="EED91532.1"/>
    <property type="molecule type" value="Genomic_DNA"/>
</dbReference>
<evidence type="ECO:0008006" key="5">
    <source>
        <dbReference type="Google" id="ProtNLM"/>
    </source>
</evidence>
<reference evidence="3 4" key="1">
    <citation type="journal article" date="2004" name="Science">
        <title>The genome of the diatom Thalassiosira pseudonana: ecology, evolution, and metabolism.</title>
        <authorList>
            <person name="Armbrust E.V."/>
            <person name="Berges J.A."/>
            <person name="Bowler C."/>
            <person name="Green B.R."/>
            <person name="Martinez D."/>
            <person name="Putnam N.H."/>
            <person name="Zhou S."/>
            <person name="Allen A.E."/>
            <person name="Apt K.E."/>
            <person name="Bechner M."/>
            <person name="Brzezinski M.A."/>
            <person name="Chaal B.K."/>
            <person name="Chiovitti A."/>
            <person name="Davis A.K."/>
            <person name="Demarest M.S."/>
            <person name="Detter J.C."/>
            <person name="Glavina T."/>
            <person name="Goodstein D."/>
            <person name="Hadi M.Z."/>
            <person name="Hellsten U."/>
            <person name="Hildebrand M."/>
            <person name="Jenkins B.D."/>
            <person name="Jurka J."/>
            <person name="Kapitonov V.V."/>
            <person name="Kroger N."/>
            <person name="Lau W.W."/>
            <person name="Lane T.W."/>
            <person name="Larimer F.W."/>
            <person name="Lippmeier J.C."/>
            <person name="Lucas S."/>
            <person name="Medina M."/>
            <person name="Montsant A."/>
            <person name="Obornik M."/>
            <person name="Parker M.S."/>
            <person name="Palenik B."/>
            <person name="Pazour G.J."/>
            <person name="Richardson P.M."/>
            <person name="Rynearson T.A."/>
            <person name="Saito M.A."/>
            <person name="Schwartz D.C."/>
            <person name="Thamatrakoln K."/>
            <person name="Valentin K."/>
            <person name="Vardi A."/>
            <person name="Wilkerson F.P."/>
            <person name="Rokhsar D.S."/>
        </authorList>
    </citation>
    <scope>NUCLEOTIDE SEQUENCE [LARGE SCALE GENOMIC DNA]</scope>
    <source>
        <strain evidence="3 4">CCMP1335</strain>
    </source>
</reference>
<keyword evidence="2" id="KW-1133">Transmembrane helix</keyword>
<dbReference type="InParanoid" id="B8C5M4"/>
<dbReference type="InterPro" id="IPR053259">
    <property type="entry name" value="Golvesin-related_Golgi"/>
</dbReference>
<feature type="compositionally biased region" description="Basic and acidic residues" evidence="1">
    <location>
        <begin position="331"/>
        <end position="344"/>
    </location>
</feature>
<reference evidence="3 4" key="2">
    <citation type="journal article" date="2008" name="Nature">
        <title>The Phaeodactylum genome reveals the evolutionary history of diatom genomes.</title>
        <authorList>
            <person name="Bowler C."/>
            <person name="Allen A.E."/>
            <person name="Badger J.H."/>
            <person name="Grimwood J."/>
            <person name="Jabbari K."/>
            <person name="Kuo A."/>
            <person name="Maheswari U."/>
            <person name="Martens C."/>
            <person name="Maumus F."/>
            <person name="Otillar R.P."/>
            <person name="Rayko E."/>
            <person name="Salamov A."/>
            <person name="Vandepoele K."/>
            <person name="Beszteri B."/>
            <person name="Gruber A."/>
            <person name="Heijde M."/>
            <person name="Katinka M."/>
            <person name="Mock T."/>
            <person name="Valentin K."/>
            <person name="Verret F."/>
            <person name="Berges J.A."/>
            <person name="Brownlee C."/>
            <person name="Cadoret J.P."/>
            <person name="Chiovitti A."/>
            <person name="Choi C.J."/>
            <person name="Coesel S."/>
            <person name="De Martino A."/>
            <person name="Detter J.C."/>
            <person name="Durkin C."/>
            <person name="Falciatore A."/>
            <person name="Fournet J."/>
            <person name="Haruta M."/>
            <person name="Huysman M.J."/>
            <person name="Jenkins B.D."/>
            <person name="Jiroutova K."/>
            <person name="Jorgensen R.E."/>
            <person name="Joubert Y."/>
            <person name="Kaplan A."/>
            <person name="Kroger N."/>
            <person name="Kroth P.G."/>
            <person name="La Roche J."/>
            <person name="Lindquist E."/>
            <person name="Lommer M."/>
            <person name="Martin-Jezequel V."/>
            <person name="Lopez P.J."/>
            <person name="Lucas S."/>
            <person name="Mangogna M."/>
            <person name="McGinnis K."/>
            <person name="Medlin L.K."/>
            <person name="Montsant A."/>
            <person name="Oudot-Le Secq M.P."/>
            <person name="Napoli C."/>
            <person name="Obornik M."/>
            <person name="Parker M.S."/>
            <person name="Petit J.L."/>
            <person name="Porcel B.M."/>
            <person name="Poulsen N."/>
            <person name="Robison M."/>
            <person name="Rychlewski L."/>
            <person name="Rynearson T.A."/>
            <person name="Schmutz J."/>
            <person name="Shapiro H."/>
            <person name="Siaut M."/>
            <person name="Stanley M."/>
            <person name="Sussman M.R."/>
            <person name="Taylor A.R."/>
            <person name="Vardi A."/>
            <person name="von Dassow P."/>
            <person name="Vyverman W."/>
            <person name="Willis A."/>
            <person name="Wyrwicz L.S."/>
            <person name="Rokhsar D.S."/>
            <person name="Weissenbach J."/>
            <person name="Armbrust E.V."/>
            <person name="Green B.R."/>
            <person name="Van de Peer Y."/>
            <person name="Grigoriev I.V."/>
        </authorList>
    </citation>
    <scope>NUCLEOTIDE SEQUENCE [LARGE SCALE GENOMIC DNA]</scope>
    <source>
        <strain evidence="3 4">CCMP1335</strain>
    </source>
</reference>
<dbReference type="PANTHER" id="PTHR32301">
    <property type="entry name" value="COUNTIN RECEPTOR CNR3-RELATED"/>
    <property type="match status" value="1"/>
</dbReference>
<dbReference type="AlphaFoldDB" id="B8C5M4"/>
<keyword evidence="2" id="KW-0812">Transmembrane</keyword>
<name>B8C5M4_THAPS</name>
<evidence type="ECO:0000256" key="1">
    <source>
        <dbReference type="SAM" id="MobiDB-lite"/>
    </source>
</evidence>
<dbReference type="GO" id="GO:0005794">
    <property type="term" value="C:Golgi apparatus"/>
    <property type="evidence" value="ECO:0000318"/>
    <property type="project" value="GO_Central"/>
</dbReference>
<keyword evidence="4" id="KW-1185">Reference proteome</keyword>
<dbReference type="GeneID" id="7443601"/>
<evidence type="ECO:0000313" key="3">
    <source>
        <dbReference type="EMBL" id="EED91532.1"/>
    </source>
</evidence>
<dbReference type="PaxDb" id="35128-Thaps23082"/>
<dbReference type="Gene3D" id="3.40.50.300">
    <property type="entry name" value="P-loop containing nucleotide triphosphate hydrolases"/>
    <property type="match status" value="1"/>
</dbReference>
<feature type="region of interest" description="Disordered" evidence="1">
    <location>
        <begin position="1"/>
        <end position="22"/>
    </location>
</feature>
<dbReference type="KEGG" id="tps:THAPSDRAFT_23082"/>
<dbReference type="Proteomes" id="UP000001449">
    <property type="component" value="Chromosome 6"/>
</dbReference>
<dbReference type="InterPro" id="IPR027417">
    <property type="entry name" value="P-loop_NTPase"/>
</dbReference>
<accession>B8C5M4</accession>
<feature type="region of interest" description="Disordered" evidence="1">
    <location>
        <begin position="403"/>
        <end position="435"/>
    </location>
</feature>
<evidence type="ECO:0000256" key="2">
    <source>
        <dbReference type="SAM" id="Phobius"/>
    </source>
</evidence>
<gene>
    <name evidence="3" type="ORF">THAPSDRAFT_23082</name>
</gene>
<dbReference type="RefSeq" id="XP_002291425.1">
    <property type="nucleotide sequence ID" value="XM_002291389.1"/>
</dbReference>
<keyword evidence="2" id="KW-0472">Membrane</keyword>
<protein>
    <recommendedName>
        <fullName evidence="5">Sulfotransferase domain-containing protein</fullName>
    </recommendedName>
</protein>
<dbReference type="HOGENOM" id="CLU_052119_0_0_1"/>
<dbReference type="PANTHER" id="PTHR32301:SF6">
    <property type="entry name" value="GOLVESIN-RELATED"/>
    <property type="match status" value="1"/>
</dbReference>
<evidence type="ECO:0000313" key="4">
    <source>
        <dbReference type="Proteomes" id="UP000001449"/>
    </source>
</evidence>